<keyword evidence="2" id="KW-1133">Transmembrane helix</keyword>
<dbReference type="Pfam" id="PF02325">
    <property type="entry name" value="CCB3_YggT"/>
    <property type="match status" value="1"/>
</dbReference>
<dbReference type="PANTHER" id="PTHR33219">
    <property type="entry name" value="YLMG HOMOLOG PROTEIN 2, CHLOROPLASTIC"/>
    <property type="match status" value="1"/>
</dbReference>
<dbReference type="PANTHER" id="PTHR33219:SF14">
    <property type="entry name" value="PROTEIN COFACTOR ASSEMBLY OF COMPLEX C SUBUNIT B CCB3, CHLOROPLASTIC-RELATED"/>
    <property type="match status" value="1"/>
</dbReference>
<comment type="caution">
    <text evidence="3">The sequence shown here is derived from an EMBL/GenBank/DDBJ whole genome shotgun (WGS) entry which is preliminary data.</text>
</comment>
<dbReference type="RefSeq" id="WP_006189687.1">
    <property type="nucleotide sequence ID" value="NZ_ACYH01000054.1"/>
</dbReference>
<dbReference type="Proteomes" id="UP000004509">
    <property type="component" value="Unassembled WGS sequence"/>
</dbReference>
<evidence type="ECO:0000313" key="3">
    <source>
        <dbReference type="EMBL" id="EEV19572.1"/>
    </source>
</evidence>
<proteinExistence type="inferred from homology"/>
<keyword evidence="2" id="KW-0812">Transmembrane</keyword>
<dbReference type="AlphaFoldDB" id="C8PSW1"/>
<keyword evidence="2" id="KW-0472">Membrane</keyword>
<sequence>MVRSLLLTVRQIINVYLFLCFVKILLSWVPSAAYSSFGRMLSSICDPYLNWFRRFRFTRIGMVDFSPILSLGILSITAQLITSLLATGTISLWAVFVSIIQLIWSFVGFVFNLLIIFLIVRLVYDIFGSSNGSPFWYNLDRFLSPVIAKVTGFFQKKPLQYRTRLILTIVIILLARIALGLFFGSLLFQFKVIKLI</sequence>
<reference evidence="3 4" key="1">
    <citation type="submission" date="2009-07" db="EMBL/GenBank/DDBJ databases">
        <authorList>
            <person name="Madupu R."/>
            <person name="Sebastian Y."/>
            <person name="Durkin A.S."/>
            <person name="Torralba M."/>
            <person name="Methe B."/>
            <person name="Sutton G.G."/>
            <person name="Strausberg R.L."/>
            <person name="Nelson K.E."/>
        </authorList>
    </citation>
    <scope>NUCLEOTIDE SEQUENCE [LARGE SCALE GENOMIC DNA]</scope>
    <source>
        <strain evidence="3 4">ATCC 35580</strain>
    </source>
</reference>
<feature type="transmembrane region" description="Helical" evidence="2">
    <location>
        <begin position="165"/>
        <end position="188"/>
    </location>
</feature>
<name>C8PSW1_9SPIR</name>
<dbReference type="EMBL" id="ACYH01000054">
    <property type="protein sequence ID" value="EEV19572.1"/>
    <property type="molecule type" value="Genomic_DNA"/>
</dbReference>
<evidence type="ECO:0000256" key="1">
    <source>
        <dbReference type="ARBA" id="ARBA00010894"/>
    </source>
</evidence>
<feature type="transmembrane region" description="Helical" evidence="2">
    <location>
        <begin position="63"/>
        <end position="86"/>
    </location>
</feature>
<organism evidence="3 4">
    <name type="scientific">Treponema vincentii ATCC 35580</name>
    <dbReference type="NCBI Taxonomy" id="596324"/>
    <lineage>
        <taxon>Bacteria</taxon>
        <taxon>Pseudomonadati</taxon>
        <taxon>Spirochaetota</taxon>
        <taxon>Spirochaetia</taxon>
        <taxon>Spirochaetales</taxon>
        <taxon>Treponemataceae</taxon>
        <taxon>Treponema</taxon>
    </lineage>
</organism>
<feature type="transmembrane region" description="Helical" evidence="2">
    <location>
        <begin position="12"/>
        <end position="34"/>
    </location>
</feature>
<feature type="transmembrane region" description="Helical" evidence="2">
    <location>
        <begin position="92"/>
        <end position="120"/>
    </location>
</feature>
<evidence type="ECO:0000256" key="2">
    <source>
        <dbReference type="SAM" id="Phobius"/>
    </source>
</evidence>
<evidence type="ECO:0000313" key="4">
    <source>
        <dbReference type="Proteomes" id="UP000004509"/>
    </source>
</evidence>
<dbReference type="STRING" id="596324.TREVI0001_2503"/>
<comment type="similarity">
    <text evidence="1">Belongs to the YggT family.</text>
</comment>
<accession>C8PSW1</accession>
<dbReference type="OrthoDB" id="47652at2"/>
<dbReference type="InterPro" id="IPR003425">
    <property type="entry name" value="CCB3/YggT"/>
</dbReference>
<protein>
    <submittedName>
        <fullName evidence="3">YGGT family protein</fullName>
    </submittedName>
</protein>
<dbReference type="eggNOG" id="COG0762">
    <property type="taxonomic scope" value="Bacteria"/>
</dbReference>
<dbReference type="GO" id="GO:0016020">
    <property type="term" value="C:membrane"/>
    <property type="evidence" value="ECO:0007669"/>
    <property type="project" value="InterPro"/>
</dbReference>
<gene>
    <name evidence="3" type="ORF">TREVI0001_2503</name>
</gene>